<organism evidence="7 8">
    <name type="scientific">Salinicoccus halitifaciens</name>
    <dbReference type="NCBI Taxonomy" id="1073415"/>
    <lineage>
        <taxon>Bacteria</taxon>
        <taxon>Bacillati</taxon>
        <taxon>Bacillota</taxon>
        <taxon>Bacilli</taxon>
        <taxon>Bacillales</taxon>
        <taxon>Staphylococcaceae</taxon>
        <taxon>Salinicoccus</taxon>
    </lineage>
</organism>
<keyword evidence="3" id="KW-0813">Transport</keyword>
<dbReference type="InterPro" id="IPR018389">
    <property type="entry name" value="DctP_fam"/>
</dbReference>
<feature type="signal peptide" evidence="6">
    <location>
        <begin position="1"/>
        <end position="18"/>
    </location>
</feature>
<dbReference type="PROSITE" id="PS51257">
    <property type="entry name" value="PROKAR_LIPOPROTEIN"/>
    <property type="match status" value="1"/>
</dbReference>
<evidence type="ECO:0000256" key="1">
    <source>
        <dbReference type="ARBA" id="ARBA00004196"/>
    </source>
</evidence>
<dbReference type="Gene3D" id="3.40.190.170">
    <property type="entry name" value="Bacterial extracellular solute-binding protein, family 7"/>
    <property type="match status" value="1"/>
</dbReference>
<dbReference type="EMBL" id="JBDZDV010000001">
    <property type="protein sequence ID" value="MET3110499.1"/>
    <property type="molecule type" value="Genomic_DNA"/>
</dbReference>
<evidence type="ECO:0000313" key="7">
    <source>
        <dbReference type="EMBL" id="MET3110499.1"/>
    </source>
</evidence>
<feature type="region of interest" description="Disordered" evidence="5">
    <location>
        <begin position="23"/>
        <end position="49"/>
    </location>
</feature>
<dbReference type="InterPro" id="IPR004682">
    <property type="entry name" value="TRAP_DctP"/>
</dbReference>
<keyword evidence="7" id="KW-0675">Receptor</keyword>
<comment type="caution">
    <text evidence="7">The sequence shown here is derived from an EMBL/GenBank/DDBJ whole genome shotgun (WGS) entry which is preliminary data.</text>
</comment>
<keyword evidence="4 6" id="KW-0732">Signal</keyword>
<reference evidence="7 8" key="1">
    <citation type="submission" date="2024-05" db="EMBL/GenBank/DDBJ databases">
        <title>Genomic Encyclopedia of Type Strains, Phase IV (KMG-IV): sequencing the most valuable type-strain genomes for metagenomic binning, comparative biology and taxonomic classification.</title>
        <authorList>
            <person name="Goeker M."/>
        </authorList>
    </citation>
    <scope>NUCLEOTIDE SEQUENCE [LARGE SCALE GENOMIC DNA]</scope>
    <source>
        <strain evidence="7 8">DSM 25286</strain>
    </source>
</reference>
<proteinExistence type="inferred from homology"/>
<evidence type="ECO:0000256" key="2">
    <source>
        <dbReference type="ARBA" id="ARBA00009023"/>
    </source>
</evidence>
<keyword evidence="8" id="KW-1185">Reference proteome</keyword>
<dbReference type="Pfam" id="PF03480">
    <property type="entry name" value="DctP"/>
    <property type="match status" value="1"/>
</dbReference>
<evidence type="ECO:0000313" key="8">
    <source>
        <dbReference type="Proteomes" id="UP001549019"/>
    </source>
</evidence>
<evidence type="ECO:0000256" key="3">
    <source>
        <dbReference type="ARBA" id="ARBA00022448"/>
    </source>
</evidence>
<dbReference type="NCBIfam" id="TIGR00787">
    <property type="entry name" value="dctP"/>
    <property type="match status" value="1"/>
</dbReference>
<dbReference type="CDD" id="cd13603">
    <property type="entry name" value="PBP2_TRAP_Siap_TeaA_like"/>
    <property type="match status" value="1"/>
</dbReference>
<evidence type="ECO:0000256" key="5">
    <source>
        <dbReference type="SAM" id="MobiDB-lite"/>
    </source>
</evidence>
<dbReference type="PANTHER" id="PTHR33376:SF4">
    <property type="entry name" value="SIALIC ACID-BINDING PERIPLASMIC PROTEIN SIAP"/>
    <property type="match status" value="1"/>
</dbReference>
<evidence type="ECO:0000256" key="6">
    <source>
        <dbReference type="SAM" id="SignalP"/>
    </source>
</evidence>
<name>A0ABV2E7V5_9STAP</name>
<accession>A0ABV2E7V5</accession>
<comment type="similarity">
    <text evidence="2">Belongs to the bacterial solute-binding protein 7 family.</text>
</comment>
<dbReference type="InterPro" id="IPR038404">
    <property type="entry name" value="TRAP_DctP_sf"/>
</dbReference>
<comment type="subcellular location">
    <subcellularLocation>
        <location evidence="1">Cell envelope</location>
    </subcellularLocation>
</comment>
<feature type="chain" id="PRO_5046750056" evidence="6">
    <location>
        <begin position="19"/>
        <end position="349"/>
    </location>
</feature>
<evidence type="ECO:0000256" key="4">
    <source>
        <dbReference type="ARBA" id="ARBA00022729"/>
    </source>
</evidence>
<dbReference type="PIRSF" id="PIRSF006470">
    <property type="entry name" value="DctB"/>
    <property type="match status" value="1"/>
</dbReference>
<dbReference type="RefSeq" id="WP_230820238.1">
    <property type="nucleotide sequence ID" value="NZ_JAJNCU010000001.1"/>
</dbReference>
<dbReference type="Proteomes" id="UP001549019">
    <property type="component" value="Unassembled WGS sequence"/>
</dbReference>
<dbReference type="PANTHER" id="PTHR33376">
    <property type="match status" value="1"/>
</dbReference>
<gene>
    <name evidence="7" type="ORF">ABHD89_000887</name>
</gene>
<sequence>MKKFLWLTLLSVMVLALAACGNGGEEGEETEEQTADNDNDSEEQASGDGEQITWSLGHLSNEDHIWHTTSEEFARLVEEKTDGQINIEIYPNSQLGGEVDTINSIRAGNTDMVITGESMENWSPKAALLAAPYAIRDSEHLQTVVEGDVGSEIEEDIVDKVGVTPLFYMERAPRNLTSNEPIESPEDLSGFSMRIPNVPLFMDAWSAAGASPQVMDFSEVFTGLQQNVIDGQENPVDLIHSGGLYEVQEYVNETEHVYSWIYVVVGNEQWESIGEDLQASVMEAAEESEEYAAGLLGEEIENYRQMLEDEGMEFVEVDREAFQEAMQPGIENSLDEEQLDLYERIIDTE</sequence>
<protein>
    <submittedName>
        <fullName evidence="7">Tripartite ATP-independent transporter DctP family solute receptor</fullName>
    </submittedName>
</protein>
<dbReference type="NCBIfam" id="NF037995">
    <property type="entry name" value="TRAP_S1"/>
    <property type="match status" value="1"/>
</dbReference>
<feature type="compositionally biased region" description="Acidic residues" evidence="5">
    <location>
        <begin position="25"/>
        <end position="45"/>
    </location>
</feature>